<dbReference type="AlphaFoldDB" id="A0A8J3ZIJ4"/>
<dbReference type="RefSeq" id="WP_204008325.1">
    <property type="nucleotide sequence ID" value="NZ_BOPG01000080.1"/>
</dbReference>
<comment type="caution">
    <text evidence="1">The sequence shown here is derived from an EMBL/GenBank/DDBJ whole genome shotgun (WGS) entry which is preliminary data.</text>
</comment>
<reference evidence="1" key="1">
    <citation type="submission" date="2021-01" db="EMBL/GenBank/DDBJ databases">
        <title>Whole genome shotgun sequence of Virgisporangium aurantiacum NBRC 16421.</title>
        <authorList>
            <person name="Komaki H."/>
            <person name="Tamura T."/>
        </authorList>
    </citation>
    <scope>NUCLEOTIDE SEQUENCE</scope>
    <source>
        <strain evidence="1">NBRC 16421</strain>
    </source>
</reference>
<organism evidence="1 2">
    <name type="scientific">Virgisporangium aurantiacum</name>
    <dbReference type="NCBI Taxonomy" id="175570"/>
    <lineage>
        <taxon>Bacteria</taxon>
        <taxon>Bacillati</taxon>
        <taxon>Actinomycetota</taxon>
        <taxon>Actinomycetes</taxon>
        <taxon>Micromonosporales</taxon>
        <taxon>Micromonosporaceae</taxon>
        <taxon>Virgisporangium</taxon>
    </lineage>
</organism>
<evidence type="ECO:0000313" key="1">
    <source>
        <dbReference type="EMBL" id="GIJ62595.1"/>
    </source>
</evidence>
<sequence>MDDSRHLSAHIDRPAREVYDYASNPANLPTWAPGLCTAIEHVDGQWVAESPMGRIVIVVAPPNEFGVIDHDVTVESGETFHNPMRVIPDRTGCEIVFSVRRQPGMSDEEFERDTTAVQADLVALKGLLES</sequence>
<dbReference type="Pfam" id="PF10604">
    <property type="entry name" value="Polyketide_cyc2"/>
    <property type="match status" value="1"/>
</dbReference>
<dbReference type="Gene3D" id="3.30.530.20">
    <property type="match status" value="1"/>
</dbReference>
<keyword evidence="2" id="KW-1185">Reference proteome</keyword>
<dbReference type="Proteomes" id="UP000612585">
    <property type="component" value="Unassembled WGS sequence"/>
</dbReference>
<dbReference type="SUPFAM" id="SSF55961">
    <property type="entry name" value="Bet v1-like"/>
    <property type="match status" value="1"/>
</dbReference>
<dbReference type="InterPro" id="IPR023393">
    <property type="entry name" value="START-like_dom_sf"/>
</dbReference>
<dbReference type="InterPro" id="IPR019587">
    <property type="entry name" value="Polyketide_cyclase/dehydratase"/>
</dbReference>
<evidence type="ECO:0000313" key="2">
    <source>
        <dbReference type="Proteomes" id="UP000612585"/>
    </source>
</evidence>
<dbReference type="EMBL" id="BOPG01000080">
    <property type="protein sequence ID" value="GIJ62595.1"/>
    <property type="molecule type" value="Genomic_DNA"/>
</dbReference>
<name>A0A8J3ZIJ4_9ACTN</name>
<proteinExistence type="predicted"/>
<accession>A0A8J3ZIJ4</accession>
<gene>
    <name evidence="1" type="ORF">Vau01_101110</name>
</gene>
<protein>
    <recommendedName>
        <fullName evidence="3">Polyketide cyclase / dehydrase and lipid transport</fullName>
    </recommendedName>
</protein>
<evidence type="ECO:0008006" key="3">
    <source>
        <dbReference type="Google" id="ProtNLM"/>
    </source>
</evidence>